<dbReference type="Pfam" id="PF03637">
    <property type="entry name" value="Mob1_phocein"/>
    <property type="match status" value="1"/>
</dbReference>
<dbReference type="STRING" id="74557.A0A1V9ZGJ1"/>
<reference evidence="1 2" key="1">
    <citation type="journal article" date="2014" name="Genome Biol. Evol.">
        <title>The secreted proteins of Achlya hypogyna and Thraustotheca clavata identify the ancestral oomycete secretome and reveal gene acquisitions by horizontal gene transfer.</title>
        <authorList>
            <person name="Misner I."/>
            <person name="Blouin N."/>
            <person name="Leonard G."/>
            <person name="Richards T.A."/>
            <person name="Lane C.E."/>
        </authorList>
    </citation>
    <scope>NUCLEOTIDE SEQUENCE [LARGE SCALE GENOMIC DNA]</scope>
    <source>
        <strain evidence="1 2">ATCC 34112</strain>
    </source>
</reference>
<keyword evidence="2" id="KW-1185">Reference proteome</keyword>
<dbReference type="Gene3D" id="1.20.1270.60">
    <property type="entry name" value="Arfaptin homology (AH) domain/BAR domain"/>
    <property type="match status" value="1"/>
</dbReference>
<dbReference type="SUPFAM" id="SSF101152">
    <property type="entry name" value="Mob1/phocein"/>
    <property type="match status" value="1"/>
</dbReference>
<dbReference type="InterPro" id="IPR036703">
    <property type="entry name" value="MOB_kinase_act_sf"/>
</dbReference>
<name>A0A1V9ZGJ1_9STRA</name>
<dbReference type="Proteomes" id="UP000243217">
    <property type="component" value="Unassembled WGS sequence"/>
</dbReference>
<accession>A0A1V9ZGJ1</accession>
<organism evidence="1 2">
    <name type="scientific">Thraustotheca clavata</name>
    <dbReference type="NCBI Taxonomy" id="74557"/>
    <lineage>
        <taxon>Eukaryota</taxon>
        <taxon>Sar</taxon>
        <taxon>Stramenopiles</taxon>
        <taxon>Oomycota</taxon>
        <taxon>Saprolegniomycetes</taxon>
        <taxon>Saprolegniales</taxon>
        <taxon>Achlyaceae</taxon>
        <taxon>Thraustotheca</taxon>
    </lineage>
</organism>
<protein>
    <submittedName>
        <fullName evidence="1">Uncharacterized protein</fullName>
    </submittedName>
</protein>
<evidence type="ECO:0000313" key="2">
    <source>
        <dbReference type="Proteomes" id="UP000243217"/>
    </source>
</evidence>
<comment type="caution">
    <text evidence="1">The sequence shown here is derived from an EMBL/GenBank/DDBJ whole genome shotgun (WGS) entry which is preliminary data.</text>
</comment>
<dbReference type="Gene3D" id="1.20.140.30">
    <property type="entry name" value="MOB kinase activator"/>
    <property type="match status" value="1"/>
</dbReference>
<proteinExistence type="predicted"/>
<sequence>MEGSSSWALERLKSTSALLVRHSNALAELIQTSADLKALLSEDHEEQGKNVGESVDKFRAAAIAPLQTLLSSFPHLRHRMDHRKCALELMQRYQSKIDDMQQRGESSRLHRNKMKLQAAQERFTQLDKDVREQVASILAIDLSHLIQVPLLQLAESQQQWATALQNNSQQLKHSVALPSFVKKEDPQEDTFNDKVSCIQHKSCESDELGVLDKTRAMRPKQQHVYGTRTWDMHKHIKDSLAQGLDVIECIQLPPGFARGEWIVVHVIDFFNEVSLLYGTISELCTTTSCPQMSAGPCYTYLWADESGANPLACSANVYVDKLLRWVETQLQDQSVFPINMTLKTEQSAAFMPASKTILKRLFRVYAHIYHSHLDDFIALHAESHLNFCFKRFVYFVLEFDLVEKKELNALRKLIATIAPGRL</sequence>
<evidence type="ECO:0000313" key="1">
    <source>
        <dbReference type="EMBL" id="OQR97112.1"/>
    </source>
</evidence>
<dbReference type="SUPFAM" id="SSF103657">
    <property type="entry name" value="BAR/IMD domain-like"/>
    <property type="match status" value="1"/>
</dbReference>
<dbReference type="AlphaFoldDB" id="A0A1V9ZGJ1"/>
<dbReference type="EMBL" id="JNBS01001929">
    <property type="protein sequence ID" value="OQR97112.1"/>
    <property type="molecule type" value="Genomic_DNA"/>
</dbReference>
<dbReference type="OrthoDB" id="8170117at2759"/>
<dbReference type="InterPro" id="IPR027267">
    <property type="entry name" value="AH/BAR_dom_sf"/>
</dbReference>
<dbReference type="InterPro" id="IPR005301">
    <property type="entry name" value="MOB_kinase_act_fam"/>
</dbReference>
<dbReference type="SMART" id="SM01388">
    <property type="entry name" value="Mob1_phocein"/>
    <property type="match status" value="1"/>
</dbReference>
<dbReference type="PANTHER" id="PTHR22599">
    <property type="entry name" value="MPS ONE BINDER KINASE ACTIVATOR-LIKE MOB"/>
    <property type="match status" value="1"/>
</dbReference>
<gene>
    <name evidence="1" type="ORF">THRCLA_07094</name>
</gene>